<accession>A0ABX0F4Y9</accession>
<dbReference type="RefSeq" id="WP_166274177.1">
    <property type="nucleotide sequence ID" value="NZ_JAAFGS010000003.1"/>
</dbReference>
<dbReference type="Proteomes" id="UP000800303">
    <property type="component" value="Unassembled WGS sequence"/>
</dbReference>
<dbReference type="EMBL" id="JAAFGS010000003">
    <property type="protein sequence ID" value="NGZ75767.1"/>
    <property type="molecule type" value="Genomic_DNA"/>
</dbReference>
<keyword evidence="1" id="KW-0812">Transmembrane</keyword>
<evidence type="ECO:0000313" key="2">
    <source>
        <dbReference type="EMBL" id="NGZ75767.1"/>
    </source>
</evidence>
<comment type="caution">
    <text evidence="2">The sequence shown here is derived from an EMBL/GenBank/DDBJ whole genome shotgun (WGS) entry which is preliminary data.</text>
</comment>
<dbReference type="PANTHER" id="PTHR37810">
    <property type="entry name" value="IMMUNITY PROTEIN SDPI"/>
    <property type="match status" value="1"/>
</dbReference>
<keyword evidence="1" id="KW-1133">Transmembrane helix</keyword>
<gene>
    <name evidence="2" type="ORF">GYN08_10580</name>
</gene>
<feature type="transmembrane region" description="Helical" evidence="1">
    <location>
        <begin position="157"/>
        <end position="174"/>
    </location>
</feature>
<dbReference type="PANTHER" id="PTHR37810:SF5">
    <property type="entry name" value="IMMUNITY PROTEIN SDPI"/>
    <property type="match status" value="1"/>
</dbReference>
<sequence length="209" mass="22397">MKKMILPVLLLILSIAASFWAYPKLPDVLTTNARYNAVSLSKLTAVSIVPVLLLVLSALTLLIASLAARNRSFSRTERPLFAVMNAVYVGLLLVHALILAYGMGYGIDEQLIAPLVTGIVFIAVGNYLPLVNQNSSGEAARPDASPSDPWRRTRRRMALFFIGGGLLMLLSAFLPGAMLLPVFIALVVATSVAAACVSHVGRPKTHSTK</sequence>
<feature type="transmembrane region" description="Helical" evidence="1">
    <location>
        <begin position="180"/>
        <end position="201"/>
    </location>
</feature>
<feature type="transmembrane region" description="Helical" evidence="1">
    <location>
        <begin position="80"/>
        <end position="105"/>
    </location>
</feature>
<reference evidence="2 3" key="1">
    <citation type="submission" date="2020-01" db="EMBL/GenBank/DDBJ databases">
        <title>Polyphasic characterisation and genomic insights into a novel alkali tolerant bacterium VR-M41.</title>
        <authorList>
            <person name="Vemuluri V.R."/>
        </authorList>
    </citation>
    <scope>NUCLEOTIDE SEQUENCE [LARGE SCALE GENOMIC DNA]</scope>
    <source>
        <strain evidence="2 3">VR-M41</strain>
    </source>
</reference>
<keyword evidence="1" id="KW-0472">Membrane</keyword>
<proteinExistence type="predicted"/>
<protein>
    <recommendedName>
        <fullName evidence="4">DUF1648 domain-containing protein</fullName>
    </recommendedName>
</protein>
<feature type="transmembrane region" description="Helical" evidence="1">
    <location>
        <begin position="111"/>
        <end position="131"/>
    </location>
</feature>
<evidence type="ECO:0000313" key="3">
    <source>
        <dbReference type="Proteomes" id="UP000800303"/>
    </source>
</evidence>
<organism evidence="2 3">
    <name type="scientific">Saccharibacillus alkalitolerans</name>
    <dbReference type="NCBI Taxonomy" id="2705290"/>
    <lineage>
        <taxon>Bacteria</taxon>
        <taxon>Bacillati</taxon>
        <taxon>Bacillota</taxon>
        <taxon>Bacilli</taxon>
        <taxon>Bacillales</taxon>
        <taxon>Paenibacillaceae</taxon>
        <taxon>Saccharibacillus</taxon>
    </lineage>
</organism>
<evidence type="ECO:0008006" key="4">
    <source>
        <dbReference type="Google" id="ProtNLM"/>
    </source>
</evidence>
<feature type="transmembrane region" description="Helical" evidence="1">
    <location>
        <begin position="45"/>
        <end position="68"/>
    </location>
</feature>
<name>A0ABX0F4Y9_9BACL</name>
<evidence type="ECO:0000256" key="1">
    <source>
        <dbReference type="SAM" id="Phobius"/>
    </source>
</evidence>
<keyword evidence="3" id="KW-1185">Reference proteome</keyword>